<gene>
    <name evidence="1" type="ORF">IV433_21960</name>
</gene>
<proteinExistence type="predicted"/>
<name>A0ABS0EFL8_9GAMM</name>
<protein>
    <submittedName>
        <fullName evidence="1">Plasmid SOS inhibition protein A</fullName>
    </submittedName>
</protein>
<dbReference type="EMBL" id="JADOBI010000013">
    <property type="protein sequence ID" value="MBF7982079.1"/>
    <property type="molecule type" value="Genomic_DNA"/>
</dbReference>
<dbReference type="Pfam" id="PF06952">
    <property type="entry name" value="PsiA"/>
    <property type="match status" value="1"/>
</dbReference>
<keyword evidence="2" id="KW-1185">Reference proteome</keyword>
<evidence type="ECO:0000313" key="2">
    <source>
        <dbReference type="Proteomes" id="UP000636811"/>
    </source>
</evidence>
<dbReference type="RefSeq" id="WP_195815932.1">
    <property type="nucleotide sequence ID" value="NZ_JADOBI010000013.1"/>
</dbReference>
<comment type="caution">
    <text evidence="1">The sequence shown here is derived from an EMBL/GenBank/DDBJ whole genome shotgun (WGS) entry which is preliminary data.</text>
</comment>
<dbReference type="InterPro" id="IPR009713">
    <property type="entry name" value="Uncharacterised_PsiA"/>
</dbReference>
<accession>A0ABS0EFL8</accession>
<sequence length="253" mass="28806">MIPRHLSLVPVNPFQAAALQAIIDVEDGRRRRGQYPYAVALLRQLRGGEAGRISATDVRRAASNYDPKDRAGEPKERYLAALDKLVESRGSVCPLPLSGCAVGQYFPQTGYRLSERQNRRWDASYSRREKLQEKARQQKRRRYQTSVAQAEIELAFVTPTGLEAWYKRQEKRGIYDDDLTDMLAAWGGRFTRQQGEIFYSGQPLRAILDNINDELGKRPTAVQWFDALLLSNRLTVRGKSRCAEDVSLCSVVR</sequence>
<organism evidence="1 2">
    <name type="scientific">Rahnella laticis</name>
    <dbReference type="NCBI Taxonomy" id="2787622"/>
    <lineage>
        <taxon>Bacteria</taxon>
        <taxon>Pseudomonadati</taxon>
        <taxon>Pseudomonadota</taxon>
        <taxon>Gammaproteobacteria</taxon>
        <taxon>Enterobacterales</taxon>
        <taxon>Yersiniaceae</taxon>
        <taxon>Rahnella</taxon>
    </lineage>
</organism>
<evidence type="ECO:0000313" key="1">
    <source>
        <dbReference type="EMBL" id="MBF7982079.1"/>
    </source>
</evidence>
<dbReference type="Proteomes" id="UP000636811">
    <property type="component" value="Unassembled WGS sequence"/>
</dbReference>
<reference evidence="1 2" key="1">
    <citation type="submission" date="2020-11" db="EMBL/GenBank/DDBJ databases">
        <title>Taxonomic investigation of Rahnella strains.</title>
        <authorList>
            <person name="Lee S.D."/>
        </authorList>
    </citation>
    <scope>NUCLEOTIDE SEQUENCE [LARGE SCALE GENOMIC DNA]</scope>
    <source>
        <strain evidence="1 2">SAP-17</strain>
    </source>
</reference>